<dbReference type="AlphaFoldDB" id="A0A0W1AH47"/>
<evidence type="ECO:0000313" key="4">
    <source>
        <dbReference type="Proteomes" id="UP000054662"/>
    </source>
</evidence>
<evidence type="ECO:0000313" key="3">
    <source>
        <dbReference type="EMBL" id="KTD80685.1"/>
    </source>
</evidence>
<dbReference type="Proteomes" id="UP000054662">
    <property type="component" value="Unassembled WGS sequence"/>
</dbReference>
<dbReference type="OrthoDB" id="5636964at2"/>
<keyword evidence="1" id="KW-0175">Coiled coil</keyword>
<keyword evidence="4" id="KW-1185">Reference proteome</keyword>
<evidence type="ECO:0000256" key="2">
    <source>
        <dbReference type="SAM" id="MobiDB-lite"/>
    </source>
</evidence>
<reference evidence="3 4" key="1">
    <citation type="submission" date="2015-11" db="EMBL/GenBank/DDBJ databases">
        <title>Genomic analysis of 38 Legionella species identifies large and diverse effector repertoires.</title>
        <authorList>
            <person name="Burstein D."/>
            <person name="Amaro F."/>
            <person name="Zusman T."/>
            <person name="Lifshitz Z."/>
            <person name="Cohen O."/>
            <person name="Gilbert J.A."/>
            <person name="Pupko T."/>
            <person name="Shuman H.A."/>
            <person name="Segal G."/>
        </authorList>
    </citation>
    <scope>NUCLEOTIDE SEQUENCE [LARGE SCALE GENOMIC DNA]</scope>
    <source>
        <strain evidence="3 4">ATCC 49508</strain>
    </source>
</reference>
<feature type="region of interest" description="Disordered" evidence="2">
    <location>
        <begin position="437"/>
        <end position="469"/>
    </location>
</feature>
<dbReference type="RefSeq" id="WP_058492753.1">
    <property type="nucleotide sequence ID" value="NZ_CBCRUR010000007.1"/>
</dbReference>
<sequence>MSSKNYDPAYTETFKRGFIAHLNNTRFAVETENQPRQLISQAKNNTAKLSRIFDQFEVPILNKITFEEAIRNAGSVEEFMRPALKDITQVLLNSDKTRLHDDVIAAIGTQDYADIVGGIVNAEGKVVPKSGDEASFIQKEAEVARLMTSAIIVNYSLRVADYALTPDEQSVNEQCNALLEAGNKLKQNVPLEQRRNLTVKSVQFNSDAATALINKINSPEIENQKPSDLIELYRQCLELNDAGRKHVDEKAQHFSTQFMIPMNTLAADFTLNTLEKQAPKLSLEQIKQKAATLLQLVNTTNEEIRESVVHYRTARHIPLNQPVPELDNLTNSVRTLKQNLEELFEVEEAYPDANDDTIRDLIEKKYNNAVNLFASKLQQDVLKAKPPAPLMNAVLRLLRAIFTLSFSMTTASEKADLQRFKDETKIIEDIAALKKNHTPNTALDNQSTKTPDLVEENKTDSDSRPSLTL</sequence>
<dbReference type="STRING" id="45076.Lwor_0928"/>
<name>A0A0W1AH47_9GAMM</name>
<dbReference type="EMBL" id="LNZC01000009">
    <property type="protein sequence ID" value="KTD80685.1"/>
    <property type="molecule type" value="Genomic_DNA"/>
</dbReference>
<feature type="coiled-coil region" evidence="1">
    <location>
        <begin position="283"/>
        <end position="346"/>
    </location>
</feature>
<comment type="caution">
    <text evidence="3">The sequence shown here is derived from an EMBL/GenBank/DDBJ whole genome shotgun (WGS) entry which is preliminary data.</text>
</comment>
<feature type="compositionally biased region" description="Polar residues" evidence="2">
    <location>
        <begin position="438"/>
        <end position="450"/>
    </location>
</feature>
<protein>
    <submittedName>
        <fullName evidence="3">Uncharacterized protein</fullName>
    </submittedName>
</protein>
<dbReference type="PATRIC" id="fig|45076.6.peg.1010"/>
<evidence type="ECO:0000256" key="1">
    <source>
        <dbReference type="SAM" id="Coils"/>
    </source>
</evidence>
<accession>A0A0W1AH47</accession>
<proteinExistence type="predicted"/>
<gene>
    <name evidence="3" type="ORF">Lwor_0928</name>
</gene>
<organism evidence="3 4">
    <name type="scientific">Legionella worsleiensis</name>
    <dbReference type="NCBI Taxonomy" id="45076"/>
    <lineage>
        <taxon>Bacteria</taxon>
        <taxon>Pseudomonadati</taxon>
        <taxon>Pseudomonadota</taxon>
        <taxon>Gammaproteobacteria</taxon>
        <taxon>Legionellales</taxon>
        <taxon>Legionellaceae</taxon>
        <taxon>Legionella</taxon>
    </lineage>
</organism>